<dbReference type="EMBL" id="CP026606">
    <property type="protein sequence ID" value="AVB75637.1"/>
    <property type="molecule type" value="Genomic_DNA"/>
</dbReference>
<gene>
    <name evidence="1" type="ORF">MMJJ_02180</name>
</gene>
<evidence type="ECO:0000313" key="1">
    <source>
        <dbReference type="EMBL" id="AVB75637.1"/>
    </source>
</evidence>
<proteinExistence type="predicted"/>
<dbReference type="AlphaFoldDB" id="A0A2L1C8H4"/>
<dbReference type="KEGG" id="mmad:MMJJ_02180"/>
<evidence type="ECO:0000313" key="2">
    <source>
        <dbReference type="Proteomes" id="UP000239462"/>
    </source>
</evidence>
<dbReference type="Proteomes" id="UP000239462">
    <property type="component" value="Chromosome"/>
</dbReference>
<organism evidence="1 2">
    <name type="scientific">Methanococcus maripaludis</name>
    <name type="common">Methanococcus deltae</name>
    <dbReference type="NCBI Taxonomy" id="39152"/>
    <lineage>
        <taxon>Archaea</taxon>
        <taxon>Methanobacteriati</taxon>
        <taxon>Methanobacteriota</taxon>
        <taxon>Methanomada group</taxon>
        <taxon>Methanococci</taxon>
        <taxon>Methanococcales</taxon>
        <taxon>Methanococcaceae</taxon>
        <taxon>Methanococcus</taxon>
    </lineage>
</organism>
<dbReference type="RefSeq" id="WP_158658951.1">
    <property type="nucleotide sequence ID" value="NZ_CP026606.1"/>
</dbReference>
<sequence length="196" mass="22789">MCIKHRFGGEVYIKTGDNYKDIVIGEVLKFCTFQHLESNYTELGLVTYIIFRSKTDIFYEGSRELIVNEIIRLISNEKIKTKKAWEYLMYEFCIYSGEADSILKNSKIFDNNDDDPLYYILKFIYNNFIVINPLVAGNDFISGVLEYVGGLDVIKIMELKKAIEEKENPRGRLKFENQTINLLLHGGTYVDIGYDK</sequence>
<accession>A0A2L1C8H4</accession>
<protein>
    <submittedName>
        <fullName evidence="1">Uncharacterized protein</fullName>
    </submittedName>
</protein>
<name>A0A2L1C8H4_METMI</name>
<dbReference type="GeneID" id="36101311"/>
<reference evidence="2" key="1">
    <citation type="journal article" date="2018" name="Genome Announc.">
        <title>Complete Genome Sequence of the Methanococcus maripaludis Type Strain JJ (DSM 2067), a Model for Selenoprotein Synthesis in Archaea.</title>
        <authorList>
            <person name="Poehlein A."/>
            <person name="Heym D."/>
            <person name="Quitzke V."/>
            <person name="Fersch J."/>
            <person name="Daniel R."/>
            <person name="Rother M."/>
        </authorList>
    </citation>
    <scope>NUCLEOTIDE SEQUENCE [LARGE SCALE GENOMIC DNA]</scope>
    <source>
        <strain evidence="2">DSM 2067</strain>
    </source>
</reference>